<keyword evidence="15" id="KW-0216">Detoxification</keyword>
<comment type="function">
    <text evidence="15">Is involved in NO detoxification in an aerobic process, termed nitric oxide dioxygenase (NOD) reaction that utilizes O(2) and NAD(P)H to convert NO to nitrate, which protects the bacterium from various noxious nitrogen compounds. Therefore, plays a central role in the inducible response to nitrosative stress.</text>
</comment>
<evidence type="ECO:0000256" key="6">
    <source>
        <dbReference type="ARBA" id="ARBA00022630"/>
    </source>
</evidence>
<keyword evidence="11 15" id="KW-0408">Iron</keyword>
<dbReference type="Proteomes" id="UP001271648">
    <property type="component" value="Unassembled WGS sequence"/>
</dbReference>
<dbReference type="Pfam" id="PF00970">
    <property type="entry name" value="FAD_binding_6"/>
    <property type="match status" value="1"/>
</dbReference>
<dbReference type="PROSITE" id="PS51384">
    <property type="entry name" value="FAD_FR"/>
    <property type="match status" value="1"/>
</dbReference>
<comment type="domain">
    <text evidence="15">Consists of two distinct domains; an N-terminal heme-containing oxygen-binding domain and a C-terminal reductase domain with binding sites for FAD and NAD(P)H.</text>
</comment>
<dbReference type="FunFam" id="2.40.30.10:FF:000034">
    <property type="entry name" value="Flavohemoprotein"/>
    <property type="match status" value="1"/>
</dbReference>
<comment type="catalytic activity">
    <reaction evidence="13 15">
        <text>2 nitric oxide + NADH + 2 O2 = 2 nitrate + NAD(+) + H(+)</text>
        <dbReference type="Rhea" id="RHEA:19469"/>
        <dbReference type="ChEBI" id="CHEBI:15378"/>
        <dbReference type="ChEBI" id="CHEBI:15379"/>
        <dbReference type="ChEBI" id="CHEBI:16480"/>
        <dbReference type="ChEBI" id="CHEBI:17632"/>
        <dbReference type="ChEBI" id="CHEBI:57540"/>
        <dbReference type="ChEBI" id="CHEBI:57945"/>
        <dbReference type="EC" id="1.14.12.17"/>
    </reaction>
</comment>
<protein>
    <recommendedName>
        <fullName evidence="15">Flavohemoprotein</fullName>
    </recommendedName>
    <alternativeName>
        <fullName evidence="15">Flavohemoglobin</fullName>
    </alternativeName>
    <alternativeName>
        <fullName evidence="15">Hemoglobin-like protein</fullName>
    </alternativeName>
    <alternativeName>
        <fullName evidence="15">Nitric oxide dioxygenase</fullName>
        <shortName evidence="15">NO oxygenase</shortName>
        <shortName evidence="15">NOD</shortName>
        <ecNumber evidence="15">1.14.12.17</ecNumber>
    </alternativeName>
</protein>
<dbReference type="InterPro" id="IPR023950">
    <property type="entry name" value="Hmp"/>
</dbReference>
<dbReference type="InterPro" id="IPR009050">
    <property type="entry name" value="Globin-like_sf"/>
</dbReference>
<dbReference type="PROSITE" id="PS01033">
    <property type="entry name" value="GLOBIN"/>
    <property type="match status" value="1"/>
</dbReference>
<evidence type="ECO:0000256" key="5">
    <source>
        <dbReference type="ARBA" id="ARBA00022621"/>
    </source>
</evidence>
<feature type="active site" description="Charge relay system" evidence="15">
    <location>
        <position position="95"/>
    </location>
</feature>
<evidence type="ECO:0000256" key="12">
    <source>
        <dbReference type="ARBA" id="ARBA00023027"/>
    </source>
</evidence>
<dbReference type="CDD" id="cd06184">
    <property type="entry name" value="flavohem_like_fad_nad_binding"/>
    <property type="match status" value="1"/>
</dbReference>
<dbReference type="PANTHER" id="PTHR43396:SF3">
    <property type="entry name" value="FLAVOHEMOPROTEIN"/>
    <property type="match status" value="1"/>
</dbReference>
<dbReference type="InterPro" id="IPR000971">
    <property type="entry name" value="Globin"/>
</dbReference>
<keyword evidence="4 15" id="KW-0349">Heme</keyword>
<reference evidence="18 19" key="1">
    <citation type="submission" date="2023-06" db="EMBL/GenBank/DDBJ databases">
        <title>Sporosarcina sp. nov., isolated from Korean traditional fermented seafood 'Jeotgal'.</title>
        <authorList>
            <person name="Yang A.I."/>
            <person name="Shin N.-R."/>
        </authorList>
    </citation>
    <scope>NUCLEOTIDE SEQUENCE [LARGE SCALE GENOMIC DNA]</scope>
    <source>
        <strain evidence="18 19">KCTC43456</strain>
    </source>
</reference>
<dbReference type="InterPro" id="IPR001433">
    <property type="entry name" value="OxRdtase_FAD/NAD-bd"/>
</dbReference>
<evidence type="ECO:0000256" key="7">
    <source>
        <dbReference type="ARBA" id="ARBA00022723"/>
    </source>
</evidence>
<name>A0AAW9AAD5_9BACL</name>
<dbReference type="GO" id="GO:0008941">
    <property type="term" value="F:nitric oxide dioxygenase NAD(P)H activity"/>
    <property type="evidence" value="ECO:0007669"/>
    <property type="project" value="UniProtKB-UniRule"/>
</dbReference>
<dbReference type="NCBIfam" id="NF009805">
    <property type="entry name" value="PRK13289.1"/>
    <property type="match status" value="1"/>
</dbReference>
<sequence>MLSQETIDIVKSTVPVLEQHGKTITTVFYKNMFAAHPELLNVFNHANQSKGRQQTALANTVYAAAAHIDNLGAIIPAVVQIAHKHRSLGIQKEHYPIVGYHLLGAIKEVLGDAATPEIIAAWGEAYQVIADAFIGIEKEMYDEAEEAEGGWRTFKEFELVEKVPESEVITSFYFKPVDGKKLPTYKPGQYITVRFQIPGDEHTINRQYSLSKAPGNDTLRISIKREDECNPNGKASVYLHRSLNVGDKIEISAPAGDFYLDTESTTPIALISGGVGITPMMAMYQTIAKTTPERPVAFLHSARTRGHQAFHKELHAMTESLPNAKYEVLYSEEGDGFINREFLAKHVSEGSDIYVCGPTPFMQAVISALVANGVTEDKIHFEFFGPAEELQWELATN</sequence>
<evidence type="ECO:0000256" key="13">
    <source>
        <dbReference type="ARBA" id="ARBA00048649"/>
    </source>
</evidence>
<keyword evidence="3 15" id="KW-0813">Transport</keyword>
<keyword evidence="9 15" id="KW-0521">NADP</keyword>
<dbReference type="AlphaFoldDB" id="A0AAW9AAD5"/>
<evidence type="ECO:0000256" key="2">
    <source>
        <dbReference type="ARBA" id="ARBA00008414"/>
    </source>
</evidence>
<dbReference type="InterPro" id="IPR008333">
    <property type="entry name" value="Cbr1-like_FAD-bd_dom"/>
</dbReference>
<dbReference type="PRINTS" id="PR00410">
    <property type="entry name" value="PHEHYDRXLASE"/>
</dbReference>
<evidence type="ECO:0000313" key="19">
    <source>
        <dbReference type="Proteomes" id="UP001271648"/>
    </source>
</evidence>
<feature type="binding site" evidence="15">
    <location>
        <begin position="383"/>
        <end position="386"/>
    </location>
    <ligand>
        <name>FAD</name>
        <dbReference type="ChEBI" id="CHEBI:57692"/>
    </ligand>
</feature>
<dbReference type="InterPro" id="IPR012292">
    <property type="entry name" value="Globin/Proto"/>
</dbReference>
<dbReference type="SUPFAM" id="SSF46458">
    <property type="entry name" value="Globin-like"/>
    <property type="match status" value="1"/>
</dbReference>
<feature type="domain" description="FAD-binding FR-type" evidence="17">
    <location>
        <begin position="152"/>
        <end position="261"/>
    </location>
</feature>
<evidence type="ECO:0000256" key="9">
    <source>
        <dbReference type="ARBA" id="ARBA00022857"/>
    </source>
</evidence>
<keyword evidence="5 15" id="KW-0561">Oxygen transport</keyword>
<dbReference type="EC" id="1.14.12.17" evidence="15"/>
<evidence type="ECO:0000259" key="16">
    <source>
        <dbReference type="PROSITE" id="PS01033"/>
    </source>
</evidence>
<evidence type="ECO:0000256" key="4">
    <source>
        <dbReference type="ARBA" id="ARBA00022617"/>
    </source>
</evidence>
<dbReference type="GO" id="GO:0019825">
    <property type="term" value="F:oxygen binding"/>
    <property type="evidence" value="ECO:0007669"/>
    <property type="project" value="InterPro"/>
</dbReference>
<dbReference type="GO" id="GO:0071949">
    <property type="term" value="F:FAD binding"/>
    <property type="evidence" value="ECO:0007669"/>
    <property type="project" value="InterPro"/>
</dbReference>
<evidence type="ECO:0000256" key="14">
    <source>
        <dbReference type="ARBA" id="ARBA00049433"/>
    </source>
</evidence>
<dbReference type="GO" id="GO:0009636">
    <property type="term" value="P:response to toxic substance"/>
    <property type="evidence" value="ECO:0007669"/>
    <property type="project" value="UniProtKB-KW"/>
</dbReference>
<organism evidence="18 19">
    <name type="scientific">Sporosarcina thermotolerans</name>
    <dbReference type="NCBI Taxonomy" id="633404"/>
    <lineage>
        <taxon>Bacteria</taxon>
        <taxon>Bacillati</taxon>
        <taxon>Bacillota</taxon>
        <taxon>Bacilli</taxon>
        <taxon>Bacillales</taxon>
        <taxon>Caryophanaceae</taxon>
        <taxon>Sporosarcina</taxon>
    </lineage>
</organism>
<feature type="binding site" evidence="15">
    <location>
        <begin position="206"/>
        <end position="209"/>
    </location>
    <ligand>
        <name>FAD</name>
        <dbReference type="ChEBI" id="CHEBI:57692"/>
    </ligand>
</feature>
<keyword evidence="12 15" id="KW-0520">NAD</keyword>
<evidence type="ECO:0000256" key="3">
    <source>
        <dbReference type="ARBA" id="ARBA00022448"/>
    </source>
</evidence>
<feature type="site" description="Influences the redox potential of the prosthetic heme and FAD groups" evidence="15">
    <location>
        <position position="382"/>
    </location>
</feature>
<keyword evidence="19" id="KW-1185">Reference proteome</keyword>
<keyword evidence="10 15" id="KW-0560">Oxidoreductase</keyword>
<dbReference type="RefSeq" id="WP_283733784.1">
    <property type="nucleotide sequence ID" value="NZ_CP125968.1"/>
</dbReference>
<evidence type="ECO:0000313" key="18">
    <source>
        <dbReference type="EMBL" id="MDW0118004.1"/>
    </source>
</evidence>
<dbReference type="GO" id="GO:0046210">
    <property type="term" value="P:nitric oxide catabolic process"/>
    <property type="evidence" value="ECO:0007669"/>
    <property type="project" value="TreeGrafter"/>
</dbReference>
<feature type="domain" description="Globin" evidence="16">
    <location>
        <begin position="1"/>
        <end position="138"/>
    </location>
</feature>
<dbReference type="Gene3D" id="1.10.490.10">
    <property type="entry name" value="Globins"/>
    <property type="match status" value="1"/>
</dbReference>
<feature type="site" description="Influences the redox potential of the prosthetic heme and FAD groups" evidence="15">
    <location>
        <position position="84"/>
    </location>
</feature>
<dbReference type="GO" id="GO:0020037">
    <property type="term" value="F:heme binding"/>
    <property type="evidence" value="ECO:0007669"/>
    <property type="project" value="InterPro"/>
</dbReference>
<dbReference type="GO" id="GO:0005344">
    <property type="term" value="F:oxygen carrier activity"/>
    <property type="evidence" value="ECO:0007669"/>
    <property type="project" value="UniProtKB-UniRule"/>
</dbReference>
<evidence type="ECO:0000256" key="15">
    <source>
        <dbReference type="HAMAP-Rule" id="MF_01252"/>
    </source>
</evidence>
<dbReference type="HAMAP" id="MF_01252">
    <property type="entry name" value="Hmp"/>
    <property type="match status" value="1"/>
</dbReference>
<dbReference type="EMBL" id="JAUBDJ010000009">
    <property type="protein sequence ID" value="MDW0118004.1"/>
    <property type="molecule type" value="Genomic_DNA"/>
</dbReference>
<feature type="binding site" evidence="15">
    <location>
        <position position="190"/>
    </location>
    <ligand>
        <name>FAD</name>
        <dbReference type="ChEBI" id="CHEBI:57692"/>
    </ligand>
</feature>
<dbReference type="SUPFAM" id="SSF52343">
    <property type="entry name" value="Ferredoxin reductase-like, C-terminal NADP-linked domain"/>
    <property type="match status" value="1"/>
</dbReference>
<evidence type="ECO:0000256" key="1">
    <source>
        <dbReference type="ARBA" id="ARBA00006401"/>
    </source>
</evidence>
<dbReference type="InterPro" id="IPR039261">
    <property type="entry name" value="FNR_nucleotide-bd"/>
</dbReference>
<dbReference type="Gene3D" id="3.40.50.80">
    <property type="entry name" value="Nucleotide-binding domain of ferredoxin-NADP reductase (FNR) module"/>
    <property type="match status" value="1"/>
</dbReference>
<dbReference type="CDD" id="cd14777">
    <property type="entry name" value="Yhb1-globin-like"/>
    <property type="match status" value="1"/>
</dbReference>
<dbReference type="Gene3D" id="2.40.30.10">
    <property type="entry name" value="Translation factors"/>
    <property type="match status" value="1"/>
</dbReference>
<feature type="site" description="Involved in heme-bound ligand stabilization and O-O bond activation" evidence="15">
    <location>
        <position position="29"/>
    </location>
</feature>
<dbReference type="InterPro" id="IPR017938">
    <property type="entry name" value="Riboflavin_synthase-like_b-brl"/>
</dbReference>
<comment type="caution">
    <text evidence="18">The sequence shown here is derived from an EMBL/GenBank/DDBJ whole genome shotgun (WGS) entry which is preliminary data.</text>
</comment>
<dbReference type="InterPro" id="IPR017927">
    <property type="entry name" value="FAD-bd_FR_type"/>
</dbReference>
<dbReference type="GO" id="GO:0046872">
    <property type="term" value="F:metal ion binding"/>
    <property type="evidence" value="ECO:0007669"/>
    <property type="project" value="UniProtKB-KW"/>
</dbReference>
<dbReference type="PANTHER" id="PTHR43396">
    <property type="entry name" value="FLAVOHEMOPROTEIN"/>
    <property type="match status" value="1"/>
</dbReference>
<feature type="binding site" description="proximal binding residue" evidence="15">
    <location>
        <position position="85"/>
    </location>
    <ligand>
        <name>heme b</name>
        <dbReference type="ChEBI" id="CHEBI:60344"/>
    </ligand>
    <ligandPart>
        <name>Fe</name>
        <dbReference type="ChEBI" id="CHEBI:18248"/>
    </ligandPart>
</feature>
<dbReference type="FunFam" id="1.10.490.10:FF:000003">
    <property type="entry name" value="Flavohemoprotein"/>
    <property type="match status" value="1"/>
</dbReference>
<evidence type="ECO:0000259" key="17">
    <source>
        <dbReference type="PROSITE" id="PS51384"/>
    </source>
</evidence>
<dbReference type="GO" id="GO:0071500">
    <property type="term" value="P:cellular response to nitrosative stress"/>
    <property type="evidence" value="ECO:0007669"/>
    <property type="project" value="TreeGrafter"/>
</dbReference>
<comment type="catalytic activity">
    <reaction evidence="14 15">
        <text>2 nitric oxide + NADPH + 2 O2 = 2 nitrate + NADP(+) + H(+)</text>
        <dbReference type="Rhea" id="RHEA:19465"/>
        <dbReference type="ChEBI" id="CHEBI:15378"/>
        <dbReference type="ChEBI" id="CHEBI:15379"/>
        <dbReference type="ChEBI" id="CHEBI:16480"/>
        <dbReference type="ChEBI" id="CHEBI:17632"/>
        <dbReference type="ChEBI" id="CHEBI:57783"/>
        <dbReference type="ChEBI" id="CHEBI:58349"/>
        <dbReference type="EC" id="1.14.12.17"/>
    </reaction>
</comment>
<dbReference type="Pfam" id="PF00175">
    <property type="entry name" value="NAD_binding_1"/>
    <property type="match status" value="1"/>
</dbReference>
<evidence type="ECO:0000256" key="11">
    <source>
        <dbReference type="ARBA" id="ARBA00023004"/>
    </source>
</evidence>
<feature type="region of interest" description="Reductase" evidence="15">
    <location>
        <begin position="149"/>
        <end position="397"/>
    </location>
</feature>
<accession>A0AAW9AAD5</accession>
<proteinExistence type="inferred from homology"/>
<dbReference type="Pfam" id="PF00042">
    <property type="entry name" value="Globin"/>
    <property type="match status" value="1"/>
</dbReference>
<keyword evidence="8 15" id="KW-0274">FAD</keyword>
<dbReference type="SUPFAM" id="SSF63380">
    <property type="entry name" value="Riboflavin synthase domain-like"/>
    <property type="match status" value="1"/>
</dbReference>
<comment type="cofactor">
    <cofactor evidence="15">
        <name>FAD</name>
        <dbReference type="ChEBI" id="CHEBI:57692"/>
    </cofactor>
    <text evidence="15">Binds 1 FAD per subunit.</text>
</comment>
<feature type="binding site" evidence="15">
    <location>
        <begin position="274"/>
        <end position="279"/>
    </location>
    <ligand>
        <name>NADP(+)</name>
        <dbReference type="ChEBI" id="CHEBI:58349"/>
    </ligand>
</feature>
<evidence type="ECO:0000256" key="10">
    <source>
        <dbReference type="ARBA" id="ARBA00023002"/>
    </source>
</evidence>
<keyword evidence="6 15" id="KW-0285">Flavoprotein</keyword>
<evidence type="ECO:0000256" key="8">
    <source>
        <dbReference type="ARBA" id="ARBA00022827"/>
    </source>
</evidence>
<keyword evidence="7 15" id="KW-0479">Metal-binding</keyword>
<comment type="similarity">
    <text evidence="1 15">In the C-terminal section; belongs to the flavoprotein pyridine nucleotide cytochrome reductase family.</text>
</comment>
<comment type="similarity">
    <text evidence="2 15">Belongs to the globin family. Two-domain flavohemoproteins subfamily.</text>
</comment>
<comment type="cofactor">
    <cofactor evidence="15">
        <name>heme b</name>
        <dbReference type="ChEBI" id="CHEBI:60344"/>
    </cofactor>
    <text evidence="15">Binds 1 heme b (iron(II)-protoporphyrin IX) group per subunit.</text>
</comment>
<feature type="active site" description="Charge relay system" evidence="15">
    <location>
        <position position="137"/>
    </location>
</feature>
<gene>
    <name evidence="18" type="primary">hmpA</name>
    <name evidence="15" type="synonym">hmp</name>
    <name evidence="18" type="ORF">QTL97_13750</name>
</gene>